<evidence type="ECO:0000256" key="1">
    <source>
        <dbReference type="ARBA" id="ARBA00004141"/>
    </source>
</evidence>
<sequence length="383" mass="44240">MEDIKPLIEALKTKLKQALILWAEGFREACCLHRVIVLCRRSKKLMIRTGQCFLLNGFIFLGSLFVLNSVVIPTLQWILPDHYSQTSCEAISEFHGVFKFYSFLRGFLIQLFYVSVYHIYNPRNILFITNRIMSCYEHLLELIIITYLIFYLQVFWFYPLYVFSFILSNLWYNDIATHGFAAMGRSGPSTVESLKQNDTLTSDSKVHAARPAGLGGIMIGIGEQVYSLLLLTFFFFEVYATGFIPYIGKALNFVLLSWMYAYYCFEYKWNFTEWGLEKRLDFFETNWAFFAGFGSPCVLAIFFFSPLVGYGFMAVLFPLVHLGPFSCSFGTEAEQVISTQRRRFTGAQLGKVPVFYAADTLLMRVLSLFPSESRERTQDNKTL</sequence>
<dbReference type="OrthoDB" id="266518at2759"/>
<dbReference type="EMBL" id="JABFAB010244902">
    <property type="protein sequence ID" value="MBA0672469.1"/>
    <property type="molecule type" value="Genomic_DNA"/>
</dbReference>
<dbReference type="Proteomes" id="UP000593573">
    <property type="component" value="Unassembled WGS sequence"/>
</dbReference>
<dbReference type="GO" id="GO:0005783">
    <property type="term" value="C:endoplasmic reticulum"/>
    <property type="evidence" value="ECO:0007669"/>
    <property type="project" value="TreeGrafter"/>
</dbReference>
<dbReference type="InterPro" id="IPR059112">
    <property type="entry name" value="CysZ/EI24"/>
</dbReference>
<feature type="transmembrane region" description="Helical" evidence="5">
    <location>
        <begin position="287"/>
        <end position="320"/>
    </location>
</feature>
<comment type="subcellular location">
    <subcellularLocation>
        <location evidence="1">Membrane</location>
        <topology evidence="1">Multi-pass membrane protein</topology>
    </subcellularLocation>
</comment>
<protein>
    <submittedName>
        <fullName evidence="6">Uncharacterized protein</fullName>
    </submittedName>
</protein>
<keyword evidence="4 5" id="KW-0472">Membrane</keyword>
<feature type="transmembrane region" description="Helical" evidence="5">
    <location>
        <begin position="243"/>
        <end position="263"/>
    </location>
</feature>
<feature type="transmembrane region" description="Helical" evidence="5">
    <location>
        <begin position="212"/>
        <end position="236"/>
    </location>
</feature>
<reference evidence="6 7" key="1">
    <citation type="journal article" date="2019" name="Genome Biol. Evol.">
        <title>Insights into the evolution of the New World diploid cottons (Gossypium, subgenus Houzingenia) based on genome sequencing.</title>
        <authorList>
            <person name="Grover C.E."/>
            <person name="Arick M.A. 2nd"/>
            <person name="Thrash A."/>
            <person name="Conover J.L."/>
            <person name="Sanders W.S."/>
            <person name="Peterson D.G."/>
            <person name="Frelichowski J.E."/>
            <person name="Scheffler J.A."/>
            <person name="Scheffler B.E."/>
            <person name="Wendel J.F."/>
        </authorList>
    </citation>
    <scope>NUCLEOTIDE SEQUENCE [LARGE SCALE GENOMIC DNA]</scope>
    <source>
        <strain evidence="6">57</strain>
        <tissue evidence="6">Leaf</tissue>
    </source>
</reference>
<evidence type="ECO:0000313" key="7">
    <source>
        <dbReference type="Proteomes" id="UP000593573"/>
    </source>
</evidence>
<dbReference type="PANTHER" id="PTHR21389:SF0">
    <property type="entry name" value="ETOPOSIDE-INDUCED PROTEIN 2.4 HOMOLOG"/>
    <property type="match status" value="1"/>
</dbReference>
<evidence type="ECO:0000256" key="4">
    <source>
        <dbReference type="ARBA" id="ARBA00023136"/>
    </source>
</evidence>
<feature type="transmembrane region" description="Helical" evidence="5">
    <location>
        <begin position="139"/>
        <end position="158"/>
    </location>
</feature>
<dbReference type="GO" id="GO:0016020">
    <property type="term" value="C:membrane"/>
    <property type="evidence" value="ECO:0007669"/>
    <property type="project" value="UniProtKB-SubCell"/>
</dbReference>
<gene>
    <name evidence="6" type="ORF">Goklo_024153</name>
</gene>
<organism evidence="6 7">
    <name type="scientific">Gossypium klotzschianum</name>
    <dbReference type="NCBI Taxonomy" id="34286"/>
    <lineage>
        <taxon>Eukaryota</taxon>
        <taxon>Viridiplantae</taxon>
        <taxon>Streptophyta</taxon>
        <taxon>Embryophyta</taxon>
        <taxon>Tracheophyta</taxon>
        <taxon>Spermatophyta</taxon>
        <taxon>Magnoliopsida</taxon>
        <taxon>eudicotyledons</taxon>
        <taxon>Gunneridae</taxon>
        <taxon>Pentapetalae</taxon>
        <taxon>rosids</taxon>
        <taxon>malvids</taxon>
        <taxon>Malvales</taxon>
        <taxon>Malvaceae</taxon>
        <taxon>Malvoideae</taxon>
        <taxon>Gossypium</taxon>
    </lineage>
</organism>
<evidence type="ECO:0000256" key="3">
    <source>
        <dbReference type="ARBA" id="ARBA00022989"/>
    </source>
</evidence>
<evidence type="ECO:0000313" key="6">
    <source>
        <dbReference type="EMBL" id="MBA0672469.1"/>
    </source>
</evidence>
<accession>A0A7J8WCU5</accession>
<dbReference type="AlphaFoldDB" id="A0A7J8WCU5"/>
<name>A0A7J8WCU5_9ROSI</name>
<feature type="transmembrane region" description="Helical" evidence="5">
    <location>
        <begin position="53"/>
        <end position="78"/>
    </location>
</feature>
<keyword evidence="2 5" id="KW-0812">Transmembrane</keyword>
<dbReference type="PANTHER" id="PTHR21389">
    <property type="entry name" value="P53 INDUCED PROTEIN"/>
    <property type="match status" value="1"/>
</dbReference>
<evidence type="ECO:0000256" key="5">
    <source>
        <dbReference type="SAM" id="Phobius"/>
    </source>
</evidence>
<keyword evidence="7" id="KW-1185">Reference proteome</keyword>
<feature type="transmembrane region" description="Helical" evidence="5">
    <location>
        <begin position="98"/>
        <end position="119"/>
    </location>
</feature>
<proteinExistence type="predicted"/>
<dbReference type="GO" id="GO:0016236">
    <property type="term" value="P:macroautophagy"/>
    <property type="evidence" value="ECO:0007669"/>
    <property type="project" value="TreeGrafter"/>
</dbReference>
<keyword evidence="3 5" id="KW-1133">Transmembrane helix</keyword>
<dbReference type="Pfam" id="PF07264">
    <property type="entry name" value="EI24"/>
    <property type="match status" value="1"/>
</dbReference>
<evidence type="ECO:0000256" key="2">
    <source>
        <dbReference type="ARBA" id="ARBA00022692"/>
    </source>
</evidence>
<comment type="caution">
    <text evidence="6">The sequence shown here is derived from an EMBL/GenBank/DDBJ whole genome shotgun (WGS) entry which is preliminary data.</text>
</comment>